<evidence type="ECO:0000313" key="2">
    <source>
        <dbReference type="EMBL" id="EKM55402.1"/>
    </source>
</evidence>
<accession>K5WY41</accession>
<dbReference type="HOGENOM" id="CLU_011584_1_2_1"/>
<organism evidence="2 3">
    <name type="scientific">Phanerochaete carnosa (strain HHB-10118-sp)</name>
    <name type="common">White-rot fungus</name>
    <name type="synonym">Peniophora carnosa</name>
    <dbReference type="NCBI Taxonomy" id="650164"/>
    <lineage>
        <taxon>Eukaryota</taxon>
        <taxon>Fungi</taxon>
        <taxon>Dikarya</taxon>
        <taxon>Basidiomycota</taxon>
        <taxon>Agaricomycotina</taxon>
        <taxon>Agaricomycetes</taxon>
        <taxon>Polyporales</taxon>
        <taxon>Phanerochaetaceae</taxon>
        <taxon>Phanerochaete</taxon>
    </lineage>
</organism>
<dbReference type="Pfam" id="PF17667">
    <property type="entry name" value="Pkinase_fungal"/>
    <property type="match status" value="1"/>
</dbReference>
<dbReference type="STRING" id="650164.K5WY41"/>
<name>K5WY41_PHACS</name>
<keyword evidence="3" id="KW-1185">Reference proteome</keyword>
<dbReference type="InterPro" id="IPR011009">
    <property type="entry name" value="Kinase-like_dom_sf"/>
</dbReference>
<reference evidence="2 3" key="1">
    <citation type="journal article" date="2012" name="BMC Genomics">
        <title>Comparative genomics of the white-rot fungi, Phanerochaete carnosa and P. chrysosporium, to elucidate the genetic basis of the distinct wood types they colonize.</title>
        <authorList>
            <person name="Suzuki H."/>
            <person name="MacDonald J."/>
            <person name="Syed K."/>
            <person name="Salamov A."/>
            <person name="Hori C."/>
            <person name="Aerts A."/>
            <person name="Henrissat B."/>
            <person name="Wiebenga A."/>
            <person name="vanKuyk P.A."/>
            <person name="Barry K."/>
            <person name="Lindquist E."/>
            <person name="LaButti K."/>
            <person name="Lapidus A."/>
            <person name="Lucas S."/>
            <person name="Coutinho P."/>
            <person name="Gong Y."/>
            <person name="Samejima M."/>
            <person name="Mahadevan R."/>
            <person name="Abou-Zaid M."/>
            <person name="de Vries R.P."/>
            <person name="Igarashi K."/>
            <person name="Yadav J.S."/>
            <person name="Grigoriev I.V."/>
            <person name="Master E.R."/>
        </authorList>
    </citation>
    <scope>NUCLEOTIDE SEQUENCE [LARGE SCALE GENOMIC DNA]</scope>
    <source>
        <strain evidence="2 3">HHB-10118-sp</strain>
    </source>
</reference>
<dbReference type="SUPFAM" id="SSF56112">
    <property type="entry name" value="Protein kinase-like (PK-like)"/>
    <property type="match status" value="2"/>
</dbReference>
<proteinExistence type="predicted"/>
<evidence type="ECO:0000313" key="3">
    <source>
        <dbReference type="Proteomes" id="UP000008370"/>
    </source>
</evidence>
<sequence length="772" mass="87535">MPPLPDVFGEWDSAMRAVMKELQTATKTNSEPLETNTLSSIVKGFQTSASIFAAKTDEARRALIEALHHVPQAHVNRFLSRVLPPLPEVFGDRDAAVLAVMEELQTKVNDRAALVRDGDEYVWTSFPEEPEKSNSPEPVVFAQLEGIVRDISEAVSRLYPTDNPAQSFVYVNNPHRTPVSHHRGEFNKSRPDGYFVNWSGPDAPRDHVSWCDIGPLGEFKKKDSQDNVDDDAHKVLWGLNTIMREDPRRRAAYGFTIENTSTRFWYCDRTQIIASLQFDFFKEPEYLVTFFLKMMYTDEASLGWDSTIVRVPPGECNRQFGCHWQYDITVHNRLDNGNIQKLVYRTEELISQMAADGIYGRGTRVWSARLKTADGSKSPLVVIKDYWVDIDRQREGAISRDIQVAATRDPDELKFLQKHLPTVYAHGDVLIAHSSDETPSLDDIIIRHKGITASIDLISGLARSREPTPDTPSSHLSQSSFVDRFPRRIVQLDPKAHYRIVFEEFGRPLHDEKSLAVAFRAIHDVLLCLIIINSLGWVHRDISSGNILVFEERGLLTGTQYFMSVEADAHRYLFQGAPESQTAPSSRGSEAGGSLFKLAKSVSLKSPTIPNKPAIPFRYHPLNDWESLYWVSVYMVVGRIVQASGSRSQQPFDKLEKQRELARILFYNPTERLWMFLEVQKTGIIEAKLLDCLHGDLVPIAEELSDIRFLLRSAYRKVEADPDQHPDGGKSLAIVAATIPHKYHNICEYLKTEDKRDLTVAHFPPRGDLEAI</sequence>
<protein>
    <recommendedName>
        <fullName evidence="1">Fungal-type protein kinase domain-containing protein</fullName>
    </recommendedName>
</protein>
<gene>
    <name evidence="2" type="ORF">PHACADRAFT_208921</name>
</gene>
<evidence type="ECO:0000259" key="1">
    <source>
        <dbReference type="Pfam" id="PF17667"/>
    </source>
</evidence>
<dbReference type="EMBL" id="JH930472">
    <property type="protein sequence ID" value="EKM55402.1"/>
    <property type="molecule type" value="Genomic_DNA"/>
</dbReference>
<dbReference type="RefSeq" id="XP_007395727.1">
    <property type="nucleotide sequence ID" value="XM_007395665.1"/>
</dbReference>
<dbReference type="InParanoid" id="K5WY41"/>
<dbReference type="Proteomes" id="UP000008370">
    <property type="component" value="Unassembled WGS sequence"/>
</dbReference>
<dbReference type="InterPro" id="IPR040976">
    <property type="entry name" value="Pkinase_fungal"/>
</dbReference>
<dbReference type="PANTHER" id="PTHR38248">
    <property type="entry name" value="FUNK1 6"/>
    <property type="match status" value="1"/>
</dbReference>
<dbReference type="KEGG" id="pco:PHACADRAFT_208921"/>
<dbReference type="OrthoDB" id="2803898at2759"/>
<dbReference type="GeneID" id="18912799"/>
<feature type="domain" description="Fungal-type protein kinase" evidence="1">
    <location>
        <begin position="191"/>
        <end position="552"/>
    </location>
</feature>
<dbReference type="AlphaFoldDB" id="K5WY41"/>
<dbReference type="PANTHER" id="PTHR38248:SF2">
    <property type="entry name" value="FUNK1 11"/>
    <property type="match status" value="1"/>
</dbReference>